<evidence type="ECO:0000313" key="3">
    <source>
        <dbReference type="Proteomes" id="UP000252174"/>
    </source>
</evidence>
<dbReference type="PROSITE" id="PS51257">
    <property type="entry name" value="PROKAR_LIPOPROTEIN"/>
    <property type="match status" value="1"/>
</dbReference>
<feature type="region of interest" description="Disordered" evidence="1">
    <location>
        <begin position="86"/>
        <end position="123"/>
    </location>
</feature>
<evidence type="ECO:0008006" key="4">
    <source>
        <dbReference type="Google" id="ProtNLM"/>
    </source>
</evidence>
<name>A0A369AQH9_9BURK</name>
<proteinExistence type="predicted"/>
<accession>A0A369AQH9</accession>
<evidence type="ECO:0000256" key="1">
    <source>
        <dbReference type="SAM" id="MobiDB-lite"/>
    </source>
</evidence>
<dbReference type="Proteomes" id="UP000252174">
    <property type="component" value="Unassembled WGS sequence"/>
</dbReference>
<dbReference type="EMBL" id="QPJU01000001">
    <property type="protein sequence ID" value="RCX11620.1"/>
    <property type="molecule type" value="Genomic_DNA"/>
</dbReference>
<evidence type="ECO:0000313" key="2">
    <source>
        <dbReference type="EMBL" id="RCX11620.1"/>
    </source>
</evidence>
<protein>
    <recommendedName>
        <fullName evidence="4">Conjugative transfer region protein TrbK</fullName>
    </recommendedName>
</protein>
<gene>
    <name evidence="2" type="ORF">DFR45_101147</name>
</gene>
<reference evidence="2 3" key="1">
    <citation type="submission" date="2018-07" db="EMBL/GenBank/DDBJ databases">
        <title>Genomic Encyclopedia of Type Strains, Phase IV (KMG-IV): sequencing the most valuable type-strain genomes for metagenomic binning, comparative biology and taxonomic classification.</title>
        <authorList>
            <person name="Goeker M."/>
        </authorList>
    </citation>
    <scope>NUCLEOTIDE SEQUENCE [LARGE SCALE GENOMIC DNA]</scope>
    <source>
        <strain evidence="2 3">DSM 100911</strain>
    </source>
</reference>
<dbReference type="AlphaFoldDB" id="A0A369AQH9"/>
<comment type="caution">
    <text evidence="2">The sequence shown here is derived from an EMBL/GenBank/DDBJ whole genome shotgun (WGS) entry which is preliminary data.</text>
</comment>
<sequence>MPRPAIHLFKPRLLLVAAFGLLLAGCDIPGLGPDPRIAQREAEAQAIGAACRHAQRSLEDCYTLNPKAPKAAIFAGWKDMDQYMRDNKIEGIPPQLSKSIPPANGEAGGNTEAPPAADAASKS</sequence>
<dbReference type="RefSeq" id="WP_241659333.1">
    <property type="nucleotide sequence ID" value="NZ_QPJU01000001.1"/>
</dbReference>
<keyword evidence="3" id="KW-1185">Reference proteome</keyword>
<organism evidence="2 3">
    <name type="scientific">Extensimonas vulgaris</name>
    <dbReference type="NCBI Taxonomy" id="1031594"/>
    <lineage>
        <taxon>Bacteria</taxon>
        <taxon>Pseudomonadati</taxon>
        <taxon>Pseudomonadota</taxon>
        <taxon>Betaproteobacteria</taxon>
        <taxon>Burkholderiales</taxon>
        <taxon>Comamonadaceae</taxon>
        <taxon>Extensimonas</taxon>
    </lineage>
</organism>